<organism evidence="1 3">
    <name type="scientific">Digitaria exilis</name>
    <dbReference type="NCBI Taxonomy" id="1010633"/>
    <lineage>
        <taxon>Eukaryota</taxon>
        <taxon>Viridiplantae</taxon>
        <taxon>Streptophyta</taxon>
        <taxon>Embryophyta</taxon>
        <taxon>Tracheophyta</taxon>
        <taxon>Spermatophyta</taxon>
        <taxon>Magnoliopsida</taxon>
        <taxon>Liliopsida</taxon>
        <taxon>Poales</taxon>
        <taxon>Poaceae</taxon>
        <taxon>PACMAD clade</taxon>
        <taxon>Panicoideae</taxon>
        <taxon>Panicodae</taxon>
        <taxon>Paniceae</taxon>
        <taxon>Anthephorinae</taxon>
        <taxon>Digitaria</taxon>
    </lineage>
</organism>
<dbReference type="EMBL" id="JACEFO010001019">
    <property type="protein sequence ID" value="KAF8749912.1"/>
    <property type="molecule type" value="Genomic_DNA"/>
</dbReference>
<protein>
    <submittedName>
        <fullName evidence="1">Uncharacterized protein</fullName>
    </submittedName>
</protein>
<dbReference type="AlphaFoldDB" id="A0A835AF19"/>
<name>A0A835AF19_9POAL</name>
<evidence type="ECO:0000313" key="2">
    <source>
        <dbReference type="EMBL" id="KAF8749912.1"/>
    </source>
</evidence>
<gene>
    <name evidence="2" type="ORF">HU200_012518</name>
    <name evidence="1" type="ORF">HU200_061405</name>
</gene>
<evidence type="ECO:0000313" key="1">
    <source>
        <dbReference type="EMBL" id="KAF8654973.1"/>
    </source>
</evidence>
<dbReference type="EMBL" id="JACEFO010002604">
    <property type="protein sequence ID" value="KAF8654973.1"/>
    <property type="molecule type" value="Genomic_DNA"/>
</dbReference>
<comment type="caution">
    <text evidence="1">The sequence shown here is derived from an EMBL/GenBank/DDBJ whole genome shotgun (WGS) entry which is preliminary data.</text>
</comment>
<dbReference type="Proteomes" id="UP000636709">
    <property type="component" value="Unassembled WGS sequence"/>
</dbReference>
<reference evidence="1" key="1">
    <citation type="submission" date="2020-07" db="EMBL/GenBank/DDBJ databases">
        <title>Genome sequence and genetic diversity analysis of an under-domesticated orphan crop, white fonio (Digitaria exilis).</title>
        <authorList>
            <person name="Bennetzen J.L."/>
            <person name="Chen S."/>
            <person name="Ma X."/>
            <person name="Wang X."/>
            <person name="Yssel A.E.J."/>
            <person name="Chaluvadi S.R."/>
            <person name="Johnson M."/>
            <person name="Gangashetty P."/>
            <person name="Hamidou F."/>
            <person name="Sanogo M.D."/>
            <person name="Zwaenepoel A."/>
            <person name="Wallace J."/>
            <person name="Van De Peer Y."/>
            <person name="Van Deynze A."/>
        </authorList>
    </citation>
    <scope>NUCLEOTIDE SEQUENCE</scope>
    <source>
        <tissue evidence="1">Leaves</tissue>
    </source>
</reference>
<proteinExistence type="predicted"/>
<keyword evidence="3" id="KW-1185">Reference proteome</keyword>
<accession>A0A835AF19</accession>
<evidence type="ECO:0000313" key="3">
    <source>
        <dbReference type="Proteomes" id="UP000636709"/>
    </source>
</evidence>
<sequence>MWLFYCWLSLGTKKERSSSA</sequence>